<accession>A0A060HVP9</accession>
<keyword evidence="2" id="KW-1185">Reference proteome</keyword>
<dbReference type="Proteomes" id="UP000027093">
    <property type="component" value="Chromosome"/>
</dbReference>
<dbReference type="AlphaFoldDB" id="A0A060HVP9"/>
<organism evidence="1 2">
    <name type="scientific">Nitrososphaera viennensis EN76</name>
    <dbReference type="NCBI Taxonomy" id="926571"/>
    <lineage>
        <taxon>Archaea</taxon>
        <taxon>Nitrososphaerota</taxon>
        <taxon>Nitrososphaeria</taxon>
        <taxon>Nitrososphaerales</taxon>
        <taxon>Nitrososphaeraceae</taxon>
        <taxon>Nitrososphaera</taxon>
    </lineage>
</organism>
<gene>
    <name evidence="1" type="ORF">NVIE_2916</name>
</gene>
<reference evidence="1 2" key="1">
    <citation type="journal article" date="2014" name="Int. J. Syst. Evol. Microbiol.">
        <title>Nitrososphaera viennensis gen. nov., sp. nov., an aerobic and mesophilic, ammonia-oxidizing archaeon from soil and a member of the archaeal phylum Thaumarchaeota.</title>
        <authorList>
            <person name="Stieglmeier M."/>
            <person name="Klingl A."/>
            <person name="Alves R.J."/>
            <person name="Rittmann S.K."/>
            <person name="Melcher M."/>
            <person name="Leisch N."/>
            <person name="Schleper C."/>
        </authorList>
    </citation>
    <scope>NUCLEOTIDE SEQUENCE [LARGE SCALE GENOMIC DNA]</scope>
    <source>
        <strain evidence="1">EN76</strain>
    </source>
</reference>
<sequence length="20" mass="2316">MGDEKIIVIDNHKCLVFILD</sequence>
<proteinExistence type="predicted"/>
<protein>
    <submittedName>
        <fullName evidence="1">Uncharacterized protein</fullName>
    </submittedName>
</protein>
<dbReference type="STRING" id="926571.NVIE_2916"/>
<dbReference type="KEGG" id="nvn:NVIE_2916"/>
<dbReference type="HOGENOM" id="CLU_3428061_0_0_2"/>
<dbReference type="EMBL" id="CP007536">
    <property type="protein sequence ID" value="AIC17127.1"/>
    <property type="molecule type" value="Genomic_DNA"/>
</dbReference>
<name>A0A060HVP9_9ARCH</name>
<evidence type="ECO:0000313" key="2">
    <source>
        <dbReference type="Proteomes" id="UP000027093"/>
    </source>
</evidence>
<evidence type="ECO:0000313" key="1">
    <source>
        <dbReference type="EMBL" id="AIC17127.1"/>
    </source>
</evidence>